<comment type="caution">
    <text evidence="4">The sequence shown here is derived from an EMBL/GenBank/DDBJ whole genome shotgun (WGS) entry which is preliminary data.</text>
</comment>
<gene>
    <name evidence="4" type="ORF">EDE15_1488</name>
</gene>
<dbReference type="InterPro" id="IPR027385">
    <property type="entry name" value="Beta-barrel_OMP"/>
</dbReference>
<feature type="domain" description="Outer membrane protein beta-barrel" evidence="3">
    <location>
        <begin position="48"/>
        <end position="214"/>
    </location>
</feature>
<keyword evidence="1" id="KW-0732">Signal</keyword>
<evidence type="ECO:0000256" key="1">
    <source>
        <dbReference type="ARBA" id="ARBA00022729"/>
    </source>
</evidence>
<dbReference type="Pfam" id="PF13505">
    <property type="entry name" value="OMP_b-brl"/>
    <property type="match status" value="1"/>
</dbReference>
<dbReference type="OrthoDB" id="121884at2"/>
<name>A0A3R9NW46_9BACT</name>
<sequence>MPSANVSANYAEEIVDSSTNPRPAVCPTAPSDRFREMYVFKRILVFIVLLGGTSMLHAQASPTASRRGDLQIGVGYTNANTDYVPNRVNGGTAYFTYDFKPHFGIEGDFRFIKDSPTNYYEKSYEIGGRYYRTYKEKWVPYGRVMYGRGVFNFTSQGVTTANLAYNLAAVGAGLDYKVLPYLNVRGDFHYQRWFGFPQNGLTPSMFTIGVAYHFR</sequence>
<evidence type="ECO:0000313" key="4">
    <source>
        <dbReference type="EMBL" id="RSL15982.1"/>
    </source>
</evidence>
<dbReference type="SUPFAM" id="SSF56925">
    <property type="entry name" value="OMPA-like"/>
    <property type="match status" value="1"/>
</dbReference>
<keyword evidence="2" id="KW-0812">Transmembrane</keyword>
<dbReference type="InterPro" id="IPR011250">
    <property type="entry name" value="OMP/PagP_B-barrel"/>
</dbReference>
<dbReference type="Gene3D" id="2.40.160.20">
    <property type="match status" value="1"/>
</dbReference>
<evidence type="ECO:0000259" key="3">
    <source>
        <dbReference type="Pfam" id="PF13505"/>
    </source>
</evidence>
<reference evidence="4 5" key="1">
    <citation type="submission" date="2018-12" db="EMBL/GenBank/DDBJ databases">
        <title>Sequencing of bacterial isolates from soil warming experiment in Harvard Forest, Massachusetts, USA.</title>
        <authorList>
            <person name="Deangelis K."/>
        </authorList>
    </citation>
    <scope>NUCLEOTIDE SEQUENCE [LARGE SCALE GENOMIC DNA]</scope>
    <source>
        <strain evidence="4 5">EB153</strain>
    </source>
</reference>
<protein>
    <submittedName>
        <fullName evidence="4">Outer membrane protein with beta-barrel domain</fullName>
    </submittedName>
</protein>
<dbReference type="EMBL" id="RSDW01000001">
    <property type="protein sequence ID" value="RSL15982.1"/>
    <property type="molecule type" value="Genomic_DNA"/>
</dbReference>
<accession>A0A3R9NW46</accession>
<keyword evidence="2" id="KW-0472">Membrane</keyword>
<keyword evidence="2" id="KW-1133">Transmembrane helix</keyword>
<feature type="transmembrane region" description="Helical" evidence="2">
    <location>
        <begin position="43"/>
        <end position="60"/>
    </location>
</feature>
<keyword evidence="5" id="KW-1185">Reference proteome</keyword>
<dbReference type="Proteomes" id="UP000269669">
    <property type="component" value="Unassembled WGS sequence"/>
</dbReference>
<evidence type="ECO:0000256" key="2">
    <source>
        <dbReference type="SAM" id="Phobius"/>
    </source>
</evidence>
<organism evidence="4 5">
    <name type="scientific">Edaphobacter aggregans</name>
    <dbReference type="NCBI Taxonomy" id="570835"/>
    <lineage>
        <taxon>Bacteria</taxon>
        <taxon>Pseudomonadati</taxon>
        <taxon>Acidobacteriota</taxon>
        <taxon>Terriglobia</taxon>
        <taxon>Terriglobales</taxon>
        <taxon>Acidobacteriaceae</taxon>
        <taxon>Edaphobacter</taxon>
    </lineage>
</organism>
<evidence type="ECO:0000313" key="5">
    <source>
        <dbReference type="Proteomes" id="UP000269669"/>
    </source>
</evidence>
<dbReference type="AlphaFoldDB" id="A0A3R9NW46"/>
<proteinExistence type="predicted"/>